<evidence type="ECO:0000256" key="1">
    <source>
        <dbReference type="SAM" id="MobiDB-lite"/>
    </source>
</evidence>
<feature type="region of interest" description="Disordered" evidence="1">
    <location>
        <begin position="1"/>
        <end position="44"/>
    </location>
</feature>
<name>G9PEA9_9ACTO</name>
<keyword evidence="4" id="KW-1185">Reference proteome</keyword>
<evidence type="ECO:0000313" key="3">
    <source>
        <dbReference type="EMBL" id="EHM89089.1"/>
    </source>
</evidence>
<sequence length="278" mass="29611">MTQPNPPGGNQGYQQFQGGSQFQGDSQFQQANQFQTADGSGLGAGQSQAAAQFAGNAPQPATTAPVGAFKYELGQPFAIPLSEDFIEVPRAMSRVWISLGLGVFFLIPVISSAAKLVGGKATTTDTVVLVICLILSLFLLFAAFVLANTKLTINATGFHISTGTARQHVPWPHSRTAFYASVSGREINPVKEATMPHTCNCLLVDGSGAHLLPGLVSSGTGTNAAESKLVAEINRIWAWGLAKGYTQVSPEYFPLSGVHALKEKQRQVQIARYQLQDF</sequence>
<protein>
    <submittedName>
        <fullName evidence="3">Uncharacterized protein</fullName>
    </submittedName>
</protein>
<keyword evidence="2" id="KW-0472">Membrane</keyword>
<dbReference type="Proteomes" id="UP000003822">
    <property type="component" value="Unassembled WGS sequence"/>
</dbReference>
<keyword evidence="2" id="KW-0812">Transmembrane</keyword>
<organism evidence="3 4">
    <name type="scientific">Actinomyces graevenitzii C83</name>
    <dbReference type="NCBI Taxonomy" id="435830"/>
    <lineage>
        <taxon>Bacteria</taxon>
        <taxon>Bacillati</taxon>
        <taxon>Actinomycetota</taxon>
        <taxon>Actinomycetes</taxon>
        <taxon>Actinomycetales</taxon>
        <taxon>Actinomycetaceae</taxon>
        <taxon>Actinomyces</taxon>
    </lineage>
</organism>
<reference evidence="3 4" key="1">
    <citation type="submission" date="2011-10" db="EMBL/GenBank/DDBJ databases">
        <title>The Genome Sequence of Actinomyces graevenitzii C83.</title>
        <authorList>
            <consortium name="The Broad Institute Genome Sequencing Platform"/>
            <consortium name="The Broad Institute Genome Sequencing Center for Infectious Disease"/>
            <person name="Earl A."/>
            <person name="Ward D."/>
            <person name="Feldgarden M."/>
            <person name="Gevers D."/>
            <person name="Sibley C.D."/>
            <person name="Field T.R."/>
            <person name="Grinwis M."/>
            <person name="Eshaghurshan C.S."/>
            <person name="Surette M.G."/>
            <person name="Young S.K."/>
            <person name="Zeng Q."/>
            <person name="Gargeya S."/>
            <person name="Fitzgerald M."/>
            <person name="Haas B."/>
            <person name="Abouelleil A."/>
            <person name="Alvarado L."/>
            <person name="Arachchi H.M."/>
            <person name="Berlin A."/>
            <person name="Brown A."/>
            <person name="Chapman S.B."/>
            <person name="Chen Z."/>
            <person name="Dunbar C."/>
            <person name="Freedman E."/>
            <person name="Gearin G."/>
            <person name="Goldberg J."/>
            <person name="Griggs A."/>
            <person name="Gujja S."/>
            <person name="Heiman D."/>
            <person name="Howarth C."/>
            <person name="Larson L."/>
            <person name="Lui A."/>
            <person name="MacDonald P.J.P."/>
            <person name="Montmayeur A."/>
            <person name="Murphy C."/>
            <person name="Neiman D."/>
            <person name="Pearson M."/>
            <person name="Priest M."/>
            <person name="Roberts A."/>
            <person name="Saif S."/>
            <person name="Shea T."/>
            <person name="Shenoy N."/>
            <person name="Sisk P."/>
            <person name="Stolte C."/>
            <person name="Sykes S."/>
            <person name="Wortman J."/>
            <person name="Nusbaum C."/>
            <person name="Birren B."/>
        </authorList>
    </citation>
    <scope>NUCLEOTIDE SEQUENCE [LARGE SCALE GENOMIC DNA]</scope>
    <source>
        <strain evidence="3 4">C83</strain>
    </source>
</reference>
<gene>
    <name evidence="3" type="ORF">HMPREF0045_00502</name>
</gene>
<dbReference type="OrthoDB" id="3260470at2"/>
<dbReference type="eggNOG" id="ENOG502ZCN3">
    <property type="taxonomic scope" value="Bacteria"/>
</dbReference>
<dbReference type="RefSeq" id="WP_005985201.1">
    <property type="nucleotide sequence ID" value="NZ_JH470338.1"/>
</dbReference>
<dbReference type="PATRIC" id="fig|435830.3.peg.487"/>
<proteinExistence type="predicted"/>
<evidence type="ECO:0000256" key="2">
    <source>
        <dbReference type="SAM" id="Phobius"/>
    </source>
</evidence>
<dbReference type="HOGENOM" id="CLU_999766_0_0_11"/>
<accession>G9PEA9</accession>
<feature type="transmembrane region" description="Helical" evidence="2">
    <location>
        <begin position="95"/>
        <end position="114"/>
    </location>
</feature>
<feature type="transmembrane region" description="Helical" evidence="2">
    <location>
        <begin position="126"/>
        <end position="147"/>
    </location>
</feature>
<dbReference type="AlphaFoldDB" id="G9PEA9"/>
<keyword evidence="2" id="KW-1133">Transmembrane helix</keyword>
<evidence type="ECO:0000313" key="4">
    <source>
        <dbReference type="Proteomes" id="UP000003822"/>
    </source>
</evidence>
<dbReference type="STRING" id="435830.HMPREF0045_00502"/>
<dbReference type="EMBL" id="ACRN01000002">
    <property type="protein sequence ID" value="EHM89089.1"/>
    <property type="molecule type" value="Genomic_DNA"/>
</dbReference>
<comment type="caution">
    <text evidence="3">The sequence shown here is derived from an EMBL/GenBank/DDBJ whole genome shotgun (WGS) entry which is preliminary data.</text>
</comment>
<feature type="compositionally biased region" description="Low complexity" evidence="1">
    <location>
        <begin position="12"/>
        <end position="44"/>
    </location>
</feature>